<evidence type="ECO:0000313" key="8">
    <source>
        <dbReference type="EMBL" id="CDG67772.1"/>
    </source>
</evidence>
<evidence type="ECO:0000256" key="5">
    <source>
        <dbReference type="ARBA" id="ARBA00023136"/>
    </source>
</evidence>
<dbReference type="OrthoDB" id="5982478at2759"/>
<comment type="similarity">
    <text evidence="2">Belongs to the CD225/Dispanin family.</text>
</comment>
<feature type="transmembrane region" description="Helical" evidence="7">
    <location>
        <begin position="115"/>
        <end position="134"/>
    </location>
</feature>
<dbReference type="InterPro" id="IPR007593">
    <property type="entry name" value="CD225/Dispanin_fam"/>
</dbReference>
<dbReference type="Pfam" id="PF04505">
    <property type="entry name" value="CD225"/>
    <property type="match status" value="1"/>
</dbReference>
<sequence>MEKTPPPPGYYQVTEKDPLYNPQSIGYTSQNPTFYQPQTVTEVDPLYSPQNVGYTSQNPNFYQPQPVPYPSNPQNVGYQTPYYYPNQGTVITNPQTEAIQSFPLYSGPPPDNYSILAWLTCLFCCWPLGLCAIVKSIEVNTAIAEGNLSRAKFASDNAKRFGFMSLCTGIFIHGAWILFLILYLTVFLPKAKSIFNH</sequence>
<evidence type="ECO:0000256" key="6">
    <source>
        <dbReference type="SAM" id="MobiDB-lite"/>
    </source>
</evidence>
<feature type="region of interest" description="Disordered" evidence="6">
    <location>
        <begin position="1"/>
        <end position="28"/>
    </location>
</feature>
<dbReference type="EMBL" id="HAAD01001540">
    <property type="protein sequence ID" value="CDG67772.1"/>
    <property type="molecule type" value="mRNA"/>
</dbReference>
<reference evidence="8" key="1">
    <citation type="journal article" date="2013" name="Genome Biol. Evol.">
        <title>Punctuated emergences of genetic and phenotypic innovations in eumetazoan, bilaterian, euteleostome, and hominidae ancestors.</title>
        <authorList>
            <person name="Wenger Y."/>
            <person name="Galliot B."/>
        </authorList>
    </citation>
    <scope>NUCLEOTIDE SEQUENCE</scope>
    <source>
        <tissue evidence="8">Whole animals</tissue>
    </source>
</reference>
<evidence type="ECO:0000256" key="2">
    <source>
        <dbReference type="ARBA" id="ARBA00006843"/>
    </source>
</evidence>
<organism evidence="8">
    <name type="scientific">Hydra vulgaris</name>
    <name type="common">Hydra</name>
    <name type="synonym">Hydra attenuata</name>
    <dbReference type="NCBI Taxonomy" id="6087"/>
    <lineage>
        <taxon>Eukaryota</taxon>
        <taxon>Metazoa</taxon>
        <taxon>Cnidaria</taxon>
        <taxon>Hydrozoa</taxon>
        <taxon>Hydroidolina</taxon>
        <taxon>Anthoathecata</taxon>
        <taxon>Aplanulata</taxon>
        <taxon>Hydridae</taxon>
        <taxon>Hydra</taxon>
    </lineage>
</organism>
<keyword evidence="3 7" id="KW-0812">Transmembrane</keyword>
<dbReference type="InterPro" id="IPR051423">
    <property type="entry name" value="CD225/Dispanin"/>
</dbReference>
<keyword evidence="5 7" id="KW-0472">Membrane</keyword>
<feature type="transmembrane region" description="Helical" evidence="7">
    <location>
        <begin position="161"/>
        <end position="188"/>
    </location>
</feature>
<keyword evidence="4 7" id="KW-1133">Transmembrane helix</keyword>
<evidence type="ECO:0000256" key="1">
    <source>
        <dbReference type="ARBA" id="ARBA00004370"/>
    </source>
</evidence>
<dbReference type="PANTHER" id="PTHR14948:SF25">
    <property type="entry name" value="DUF4190 DOMAIN-CONTAINING PROTEIN"/>
    <property type="match status" value="1"/>
</dbReference>
<name>T2M739_HYDVU</name>
<evidence type="ECO:0000256" key="4">
    <source>
        <dbReference type="ARBA" id="ARBA00022989"/>
    </source>
</evidence>
<dbReference type="PANTHER" id="PTHR14948">
    <property type="entry name" value="NG5"/>
    <property type="match status" value="1"/>
</dbReference>
<proteinExistence type="evidence at transcript level"/>
<dbReference type="GO" id="GO:0016020">
    <property type="term" value="C:membrane"/>
    <property type="evidence" value="ECO:0007669"/>
    <property type="project" value="UniProtKB-SubCell"/>
</dbReference>
<protein>
    <submittedName>
        <fullName evidence="8">Proline-rich transmembrane protein 1</fullName>
    </submittedName>
</protein>
<evidence type="ECO:0000256" key="7">
    <source>
        <dbReference type="SAM" id="Phobius"/>
    </source>
</evidence>
<comment type="subcellular location">
    <subcellularLocation>
        <location evidence="1">Membrane</location>
    </subcellularLocation>
</comment>
<dbReference type="AlphaFoldDB" id="T2M739"/>
<accession>T2M739</accession>
<gene>
    <name evidence="8" type="primary">PRRT1</name>
</gene>
<evidence type="ECO:0000256" key="3">
    <source>
        <dbReference type="ARBA" id="ARBA00022692"/>
    </source>
</evidence>